<evidence type="ECO:0000313" key="5">
    <source>
        <dbReference type="Proteomes" id="UP000183585"/>
    </source>
</evidence>
<dbReference type="Pfam" id="PF02861">
    <property type="entry name" value="Clp_N"/>
    <property type="match status" value="2"/>
</dbReference>
<accession>A0A1C5A0U2</accession>
<dbReference type="Proteomes" id="UP000183585">
    <property type="component" value="Unassembled WGS sequence"/>
</dbReference>
<evidence type="ECO:0000256" key="2">
    <source>
        <dbReference type="SAM" id="MobiDB-lite"/>
    </source>
</evidence>
<dbReference type="InterPro" id="IPR036628">
    <property type="entry name" value="Clp_N_dom_sf"/>
</dbReference>
<dbReference type="Gene3D" id="1.10.1780.10">
    <property type="entry name" value="Clp, N-terminal domain"/>
    <property type="match status" value="1"/>
</dbReference>
<gene>
    <name evidence="4" type="ORF">GA0070563_110240</name>
</gene>
<sequence length="251" mass="26211">MPKINVYLPDELAEAVRDSGVPVSVICQRALEQAVRQVTAVRQAAQSGLDADRLAEQLPRFTARAHTVVRLAIDRARGGPPAPVSSADLLAGLLAEGGNLALEVLRAMEIDPAHVRRELDRHPPTEAGGASTDGSTGFSDPATGALELTMTEAITLGHNYVGCEHLLLGLAGEPDGVAGRVLRTVGVEPRAARRAVTAALAGYLHLRAQTAAAGTGDPTQALAAALHQQLQPLVARVERLEQRLGPAPTAQ</sequence>
<evidence type="ECO:0000259" key="3">
    <source>
        <dbReference type="PROSITE" id="PS51903"/>
    </source>
</evidence>
<keyword evidence="1" id="KW-0677">Repeat</keyword>
<dbReference type="EMBL" id="FMCT01000010">
    <property type="protein sequence ID" value="SCF38634.1"/>
    <property type="molecule type" value="Genomic_DNA"/>
</dbReference>
<reference evidence="5" key="1">
    <citation type="submission" date="2016-06" db="EMBL/GenBank/DDBJ databases">
        <authorList>
            <person name="Varghese N."/>
            <person name="Submissions Spin"/>
        </authorList>
    </citation>
    <scope>NUCLEOTIDE SEQUENCE [LARGE SCALE GENOMIC DNA]</scope>
    <source>
        <strain evidence="5">DSM 43168</strain>
    </source>
</reference>
<dbReference type="SUPFAM" id="SSF81923">
    <property type="entry name" value="Double Clp-N motif"/>
    <property type="match status" value="1"/>
</dbReference>
<dbReference type="RefSeq" id="WP_074476456.1">
    <property type="nucleotide sequence ID" value="NZ_FMCT01000010.1"/>
</dbReference>
<feature type="domain" description="Clp R" evidence="3">
    <location>
        <begin position="58"/>
        <end position="202"/>
    </location>
</feature>
<name>A0A1C5A0U2_9ACTN</name>
<evidence type="ECO:0000313" key="4">
    <source>
        <dbReference type="EMBL" id="SCF38634.1"/>
    </source>
</evidence>
<evidence type="ECO:0000256" key="1">
    <source>
        <dbReference type="PROSITE-ProRule" id="PRU01251"/>
    </source>
</evidence>
<organism evidence="4 5">
    <name type="scientific">Micromonospora carbonacea</name>
    <dbReference type="NCBI Taxonomy" id="47853"/>
    <lineage>
        <taxon>Bacteria</taxon>
        <taxon>Bacillati</taxon>
        <taxon>Actinomycetota</taxon>
        <taxon>Actinomycetes</taxon>
        <taxon>Micromonosporales</taxon>
        <taxon>Micromonosporaceae</taxon>
        <taxon>Micromonospora</taxon>
    </lineage>
</organism>
<protein>
    <submittedName>
        <fullName evidence="4">Clp amino terminal domain-containing protein, pathogenicity island component</fullName>
    </submittedName>
</protein>
<dbReference type="InterPro" id="IPR004176">
    <property type="entry name" value="Clp_R_N"/>
</dbReference>
<feature type="region of interest" description="Disordered" evidence="2">
    <location>
        <begin position="116"/>
        <end position="138"/>
    </location>
</feature>
<keyword evidence="5" id="KW-1185">Reference proteome</keyword>
<proteinExistence type="predicted"/>
<dbReference type="AlphaFoldDB" id="A0A1C5A0U2"/>
<dbReference type="PROSITE" id="PS51903">
    <property type="entry name" value="CLP_R"/>
    <property type="match status" value="1"/>
</dbReference>